<evidence type="ECO:0000256" key="14">
    <source>
        <dbReference type="RuleBase" id="RU003848"/>
    </source>
</evidence>
<keyword evidence="10 13" id="KW-0066">ATP synthesis</keyword>
<keyword evidence="9 13" id="KW-0472">Membrane</keyword>
<dbReference type="HAMAP" id="MF_01398">
    <property type="entry name" value="ATP_synth_b_bprime"/>
    <property type="match status" value="1"/>
</dbReference>
<evidence type="ECO:0000256" key="6">
    <source>
        <dbReference type="ARBA" id="ARBA00022781"/>
    </source>
</evidence>
<dbReference type="GO" id="GO:0046961">
    <property type="term" value="F:proton-transporting ATPase activity, rotational mechanism"/>
    <property type="evidence" value="ECO:0007669"/>
    <property type="project" value="TreeGrafter"/>
</dbReference>
<evidence type="ECO:0000256" key="13">
    <source>
        <dbReference type="HAMAP-Rule" id="MF_01398"/>
    </source>
</evidence>
<evidence type="ECO:0000313" key="16">
    <source>
        <dbReference type="EMBL" id="SDW45393.1"/>
    </source>
</evidence>
<dbReference type="OrthoDB" id="282095at2"/>
<evidence type="ECO:0000313" key="17">
    <source>
        <dbReference type="Proteomes" id="UP000199488"/>
    </source>
</evidence>
<name>A0A1H2TN42_9BACI</name>
<feature type="region of interest" description="Disordered" evidence="15">
    <location>
        <begin position="72"/>
        <end position="91"/>
    </location>
</feature>
<dbReference type="Pfam" id="PF00430">
    <property type="entry name" value="ATP-synt_B"/>
    <property type="match status" value="1"/>
</dbReference>
<comment type="function">
    <text evidence="11 13">F(1)F(0) ATP synthase produces ATP from ADP in the presence of a proton or sodium gradient. F-type ATPases consist of two structural domains, F(1) containing the extramembraneous catalytic core and F(0) containing the membrane proton channel, linked together by a central stalk and a peripheral stalk. During catalysis, ATP synthesis in the catalytic domain of F(1) is coupled via a rotary mechanism of the central stalk subunits to proton translocation.</text>
</comment>
<reference evidence="16 17" key="1">
    <citation type="submission" date="2016-10" db="EMBL/GenBank/DDBJ databases">
        <authorList>
            <person name="de Groot N.N."/>
        </authorList>
    </citation>
    <scope>NUCLEOTIDE SEQUENCE [LARGE SCALE GENOMIC DNA]</scope>
    <source>
        <strain evidence="16 17">DSM 23126</strain>
    </source>
</reference>
<comment type="subunit">
    <text evidence="13">F-type ATPases have 2 components, F(1) - the catalytic core - and F(0) - the membrane proton channel. F(1) has five subunits: alpha(3), beta(3), gamma(1), delta(1), epsilon(1). F(0) has three main subunits: a(1), b(2) and c(10-14). The alpha and beta chains form an alternating ring which encloses part of the gamma chain. F(1) is attached to F(0) by a central stalk formed by the gamma and epsilon chains, while a peripheral stalk is formed by the delta and b chains.</text>
</comment>
<dbReference type="GO" id="GO:0012505">
    <property type="term" value="C:endomembrane system"/>
    <property type="evidence" value="ECO:0007669"/>
    <property type="project" value="UniProtKB-SubCell"/>
</dbReference>
<evidence type="ECO:0000256" key="10">
    <source>
        <dbReference type="ARBA" id="ARBA00023310"/>
    </source>
</evidence>
<dbReference type="GO" id="GO:0046933">
    <property type="term" value="F:proton-transporting ATP synthase activity, rotational mechanism"/>
    <property type="evidence" value="ECO:0007669"/>
    <property type="project" value="UniProtKB-UniRule"/>
</dbReference>
<keyword evidence="5 13" id="KW-0812">Transmembrane</keyword>
<sequence>MPSTFAFGDVLFSLFTFLILLLLLRRFAWGPIVEQMKKRENHISNEIETAENHRQEAEKYLEEQRVEMEKAREEAQSIIETSRKTAQEQSKEIIRESHEEANRMKDNALADITREREQAVEALRAQVGQLSVLIATKIIEKELDEEEQEKLIQEYVQESGGRL</sequence>
<dbReference type="STRING" id="1122204.SAMN05421781_1494"/>
<protein>
    <recommendedName>
        <fullName evidence="13">ATP synthase subunit b</fullName>
    </recommendedName>
    <alternativeName>
        <fullName evidence="13">ATP synthase F(0) sector subunit b</fullName>
    </alternativeName>
    <alternativeName>
        <fullName evidence="13">ATPase subunit I</fullName>
    </alternativeName>
    <alternativeName>
        <fullName evidence="13">F-type ATPase subunit b</fullName>
        <shortName evidence="13">F-ATPase subunit b</shortName>
    </alternativeName>
</protein>
<evidence type="ECO:0000256" key="15">
    <source>
        <dbReference type="SAM" id="MobiDB-lite"/>
    </source>
</evidence>
<keyword evidence="17" id="KW-1185">Reference proteome</keyword>
<evidence type="ECO:0000256" key="7">
    <source>
        <dbReference type="ARBA" id="ARBA00022989"/>
    </source>
</evidence>
<evidence type="ECO:0000256" key="3">
    <source>
        <dbReference type="ARBA" id="ARBA00022475"/>
    </source>
</evidence>
<dbReference type="AlphaFoldDB" id="A0A1H2TN42"/>
<accession>A0A1H2TN42</accession>
<evidence type="ECO:0000256" key="5">
    <source>
        <dbReference type="ARBA" id="ARBA00022692"/>
    </source>
</evidence>
<dbReference type="Gene3D" id="1.20.5.620">
    <property type="entry name" value="F1F0 ATP synthase subunit B, membrane domain"/>
    <property type="match status" value="1"/>
</dbReference>
<comment type="function">
    <text evidence="13">Component of the F(0) channel, it forms part of the peripheral stalk, linking F(1) to F(0).</text>
</comment>
<comment type="subcellular location">
    <subcellularLocation>
        <location evidence="13">Cell membrane</location>
        <topology evidence="13">Single-pass membrane protein</topology>
    </subcellularLocation>
    <subcellularLocation>
        <location evidence="12">Endomembrane system</location>
        <topology evidence="12">Single-pass membrane protein</topology>
    </subcellularLocation>
</comment>
<keyword evidence="8 13" id="KW-0406">Ion transport</keyword>
<gene>
    <name evidence="13" type="primary">atpF</name>
    <name evidence="16" type="ORF">SAMN05421781_1494</name>
</gene>
<evidence type="ECO:0000256" key="12">
    <source>
        <dbReference type="ARBA" id="ARBA00037847"/>
    </source>
</evidence>
<evidence type="ECO:0000256" key="8">
    <source>
        <dbReference type="ARBA" id="ARBA00023065"/>
    </source>
</evidence>
<keyword evidence="2 13" id="KW-0813">Transport</keyword>
<dbReference type="EMBL" id="FNNC01000002">
    <property type="protein sequence ID" value="SDW45393.1"/>
    <property type="molecule type" value="Genomic_DNA"/>
</dbReference>
<dbReference type="NCBIfam" id="TIGR01144">
    <property type="entry name" value="ATP_synt_b"/>
    <property type="match status" value="1"/>
</dbReference>
<evidence type="ECO:0000256" key="9">
    <source>
        <dbReference type="ARBA" id="ARBA00023136"/>
    </source>
</evidence>
<comment type="similarity">
    <text evidence="1 13 14">Belongs to the ATPase B chain family.</text>
</comment>
<evidence type="ECO:0000256" key="11">
    <source>
        <dbReference type="ARBA" id="ARBA00025198"/>
    </source>
</evidence>
<dbReference type="RefSeq" id="WP_091613156.1">
    <property type="nucleotide sequence ID" value="NZ_FNNC01000002.1"/>
</dbReference>
<keyword evidence="7 13" id="KW-1133">Transmembrane helix</keyword>
<dbReference type="GO" id="GO:0005886">
    <property type="term" value="C:plasma membrane"/>
    <property type="evidence" value="ECO:0007669"/>
    <property type="project" value="UniProtKB-SubCell"/>
</dbReference>
<evidence type="ECO:0000256" key="2">
    <source>
        <dbReference type="ARBA" id="ARBA00022448"/>
    </source>
</evidence>
<dbReference type="CDD" id="cd06503">
    <property type="entry name" value="ATP-synt_Fo_b"/>
    <property type="match status" value="1"/>
</dbReference>
<keyword evidence="3 13" id="KW-1003">Cell membrane</keyword>
<dbReference type="InterPro" id="IPR050059">
    <property type="entry name" value="ATP_synthase_B_chain"/>
</dbReference>
<dbReference type="Proteomes" id="UP000199488">
    <property type="component" value="Unassembled WGS sequence"/>
</dbReference>
<organism evidence="16 17">
    <name type="scientific">Marinococcus luteus</name>
    <dbReference type="NCBI Taxonomy" id="1122204"/>
    <lineage>
        <taxon>Bacteria</taxon>
        <taxon>Bacillati</taxon>
        <taxon>Bacillota</taxon>
        <taxon>Bacilli</taxon>
        <taxon>Bacillales</taxon>
        <taxon>Bacillaceae</taxon>
        <taxon>Marinococcus</taxon>
    </lineage>
</organism>
<proteinExistence type="inferred from homology"/>
<keyword evidence="6 13" id="KW-0375">Hydrogen ion transport</keyword>
<dbReference type="PANTHER" id="PTHR33445">
    <property type="entry name" value="ATP SYNTHASE SUBUNIT B', CHLOROPLASTIC"/>
    <property type="match status" value="1"/>
</dbReference>
<dbReference type="InterPro" id="IPR002146">
    <property type="entry name" value="ATP_synth_b/b'su_bac/chlpt"/>
</dbReference>
<evidence type="ECO:0000256" key="4">
    <source>
        <dbReference type="ARBA" id="ARBA00022547"/>
    </source>
</evidence>
<dbReference type="SUPFAM" id="SSF81573">
    <property type="entry name" value="F1F0 ATP synthase subunit B, membrane domain"/>
    <property type="match status" value="1"/>
</dbReference>
<dbReference type="InterPro" id="IPR028987">
    <property type="entry name" value="ATP_synth_B-like_membr_sf"/>
</dbReference>
<dbReference type="GO" id="GO:0045259">
    <property type="term" value="C:proton-transporting ATP synthase complex"/>
    <property type="evidence" value="ECO:0007669"/>
    <property type="project" value="UniProtKB-KW"/>
</dbReference>
<keyword evidence="4 13" id="KW-0138">CF(0)</keyword>
<evidence type="ECO:0000256" key="1">
    <source>
        <dbReference type="ARBA" id="ARBA00005513"/>
    </source>
</evidence>
<dbReference type="PANTHER" id="PTHR33445:SF1">
    <property type="entry name" value="ATP SYNTHASE SUBUNIT B"/>
    <property type="match status" value="1"/>
</dbReference>
<dbReference type="InterPro" id="IPR005864">
    <property type="entry name" value="ATP_synth_F0_bsu_bac"/>
</dbReference>